<name>A0A8J8NDV6_HALGN</name>
<keyword evidence="1" id="KW-0472">Membrane</keyword>
<proteinExistence type="predicted"/>
<sequence length="147" mass="16686">MATARFHARLVTGQNSRFCSNVRLADEVQEKRFSLRWIDRQQRTGTIRAEAVNGRRVTPSWPAYHLPARERPKNTALVTWQRLSSGSAQRGQVCGWQGLSPMASSLAFCSADRGVCKLFIFILIFIIVDYLQYFQWTSTCSSLLAPT</sequence>
<evidence type="ECO:0000313" key="2">
    <source>
        <dbReference type="EMBL" id="TNV72969.1"/>
    </source>
</evidence>
<dbReference type="Proteomes" id="UP000785679">
    <property type="component" value="Unassembled WGS sequence"/>
</dbReference>
<feature type="transmembrane region" description="Helical" evidence="1">
    <location>
        <begin position="115"/>
        <end position="134"/>
    </location>
</feature>
<keyword evidence="1" id="KW-1133">Transmembrane helix</keyword>
<dbReference type="AlphaFoldDB" id="A0A8J8NDV6"/>
<evidence type="ECO:0000256" key="1">
    <source>
        <dbReference type="SAM" id="Phobius"/>
    </source>
</evidence>
<reference evidence="2" key="1">
    <citation type="submission" date="2019-06" db="EMBL/GenBank/DDBJ databases">
        <authorList>
            <person name="Zheng W."/>
        </authorList>
    </citation>
    <scope>NUCLEOTIDE SEQUENCE</scope>
    <source>
        <strain evidence="2">QDHG01</strain>
    </source>
</reference>
<comment type="caution">
    <text evidence="2">The sequence shown here is derived from an EMBL/GenBank/DDBJ whole genome shotgun (WGS) entry which is preliminary data.</text>
</comment>
<protein>
    <submittedName>
        <fullName evidence="2">Uncharacterized protein</fullName>
    </submittedName>
</protein>
<evidence type="ECO:0000313" key="3">
    <source>
        <dbReference type="Proteomes" id="UP000785679"/>
    </source>
</evidence>
<organism evidence="2 3">
    <name type="scientific">Halteria grandinella</name>
    <dbReference type="NCBI Taxonomy" id="5974"/>
    <lineage>
        <taxon>Eukaryota</taxon>
        <taxon>Sar</taxon>
        <taxon>Alveolata</taxon>
        <taxon>Ciliophora</taxon>
        <taxon>Intramacronucleata</taxon>
        <taxon>Spirotrichea</taxon>
        <taxon>Stichotrichia</taxon>
        <taxon>Sporadotrichida</taxon>
        <taxon>Halteriidae</taxon>
        <taxon>Halteria</taxon>
    </lineage>
</organism>
<keyword evidence="3" id="KW-1185">Reference proteome</keyword>
<keyword evidence="1" id="KW-0812">Transmembrane</keyword>
<accession>A0A8J8NDV6</accession>
<dbReference type="EMBL" id="RRYP01020311">
    <property type="protein sequence ID" value="TNV72969.1"/>
    <property type="molecule type" value="Genomic_DNA"/>
</dbReference>
<gene>
    <name evidence="2" type="ORF">FGO68_gene6354</name>
</gene>